<comment type="caution">
    <text evidence="1">The sequence shown here is derived from an EMBL/GenBank/DDBJ whole genome shotgun (WGS) entry which is preliminary data.</text>
</comment>
<sequence>MPRHGVDNEGLRGEDVLGIEIRRVQIQFVDVDVPVVVEQLAQVVGRGPKVASVQIPAPPSPLLVVGMELEQNDSRAGAVVCVKERDIDTVDIVRTVELERRDELGVDLGDACEEVGGDFCAVYLAIAKLGCEPDVVV</sequence>
<reference evidence="1" key="1">
    <citation type="submission" date="2022-06" db="EMBL/GenBank/DDBJ databases">
        <title>Phylogenomic reconstructions and comparative analyses of Kickxellomycotina fungi.</title>
        <authorList>
            <person name="Reynolds N.K."/>
            <person name="Stajich J.E."/>
            <person name="Barry K."/>
            <person name="Grigoriev I.V."/>
            <person name="Crous P."/>
            <person name="Smith M.E."/>
        </authorList>
    </citation>
    <scope>NUCLEOTIDE SEQUENCE</scope>
    <source>
        <strain evidence="1">RSA 2271</strain>
    </source>
</reference>
<protein>
    <submittedName>
        <fullName evidence="1">Uncharacterized protein</fullName>
    </submittedName>
</protein>
<dbReference type="Proteomes" id="UP001145114">
    <property type="component" value="Unassembled WGS sequence"/>
</dbReference>
<dbReference type="EMBL" id="JAMZIH010006462">
    <property type="protein sequence ID" value="KAJ1673895.1"/>
    <property type="molecule type" value="Genomic_DNA"/>
</dbReference>
<organism evidence="1 2">
    <name type="scientific">Spiromyces aspiralis</name>
    <dbReference type="NCBI Taxonomy" id="68401"/>
    <lineage>
        <taxon>Eukaryota</taxon>
        <taxon>Fungi</taxon>
        <taxon>Fungi incertae sedis</taxon>
        <taxon>Zoopagomycota</taxon>
        <taxon>Kickxellomycotina</taxon>
        <taxon>Kickxellomycetes</taxon>
        <taxon>Kickxellales</taxon>
        <taxon>Kickxellaceae</taxon>
        <taxon>Spiromyces</taxon>
    </lineage>
</organism>
<name>A0ACC1HBD6_9FUNG</name>
<accession>A0ACC1HBD6</accession>
<evidence type="ECO:0000313" key="2">
    <source>
        <dbReference type="Proteomes" id="UP001145114"/>
    </source>
</evidence>
<proteinExistence type="predicted"/>
<evidence type="ECO:0000313" key="1">
    <source>
        <dbReference type="EMBL" id="KAJ1673895.1"/>
    </source>
</evidence>
<keyword evidence="2" id="KW-1185">Reference proteome</keyword>
<gene>
    <name evidence="1" type="ORF">EV182_004357</name>
</gene>